<dbReference type="EMBL" id="CP144701">
    <property type="protein sequence ID" value="WVZ26862.1"/>
    <property type="molecule type" value="Genomic_DNA"/>
</dbReference>
<evidence type="ECO:0000313" key="2">
    <source>
        <dbReference type="EMBL" id="WVZ26862.1"/>
    </source>
</evidence>
<geneLocation type="mitochondrion" evidence="2"/>
<organism evidence="2 3">
    <name type="scientific">Vigna mungo</name>
    <name type="common">Black gram</name>
    <name type="synonym">Phaseolus mungo</name>
    <dbReference type="NCBI Taxonomy" id="3915"/>
    <lineage>
        <taxon>Eukaryota</taxon>
        <taxon>Viridiplantae</taxon>
        <taxon>Streptophyta</taxon>
        <taxon>Embryophyta</taxon>
        <taxon>Tracheophyta</taxon>
        <taxon>Spermatophyta</taxon>
        <taxon>Magnoliopsida</taxon>
        <taxon>eudicotyledons</taxon>
        <taxon>Gunneridae</taxon>
        <taxon>Pentapetalae</taxon>
        <taxon>rosids</taxon>
        <taxon>fabids</taxon>
        <taxon>Fabales</taxon>
        <taxon>Fabaceae</taxon>
        <taxon>Papilionoideae</taxon>
        <taxon>50 kb inversion clade</taxon>
        <taxon>NPAAA clade</taxon>
        <taxon>indigoferoid/millettioid clade</taxon>
        <taxon>Phaseoleae</taxon>
        <taxon>Vigna</taxon>
    </lineage>
</organism>
<protein>
    <submittedName>
        <fullName evidence="2">Uncharacterized protein</fullName>
    </submittedName>
</protein>
<sequence length="171" mass="19633">MEGTSAKNGIQFFVSLFSFQVGEDFHRDRKGLSTASFARLRRARIYYAFRSVMSQQEFDWIETRGAYTSKVSLAQQFLETKAKVLFRSQGVHYLLLLAIPMPMPMIERLGEYTDREERDRKHKVASEASGESNERVRIGPITLTQGESIAWFPTGRKGLGLDVNCKMKRKL</sequence>
<accession>A0AAQ3PG27</accession>
<keyword evidence="3" id="KW-1185">Reference proteome</keyword>
<evidence type="ECO:0000313" key="3">
    <source>
        <dbReference type="Proteomes" id="UP001374535"/>
    </source>
</evidence>
<evidence type="ECO:0000256" key="1">
    <source>
        <dbReference type="SAM" id="MobiDB-lite"/>
    </source>
</evidence>
<feature type="region of interest" description="Disordered" evidence="1">
    <location>
        <begin position="112"/>
        <end position="132"/>
    </location>
</feature>
<reference evidence="2 3" key="1">
    <citation type="journal article" date="2023" name="Life. Sci Alliance">
        <title>Evolutionary insights into 3D genome organization and epigenetic landscape of Vigna mungo.</title>
        <authorList>
            <person name="Junaid A."/>
            <person name="Singh B."/>
            <person name="Bhatia S."/>
        </authorList>
    </citation>
    <scope>NUCLEOTIDE SEQUENCE [LARGE SCALE GENOMIC DNA]</scope>
    <source>
        <strain evidence="2">Urdbean</strain>
    </source>
</reference>
<dbReference type="AlphaFoldDB" id="A0AAQ3PG27"/>
<keyword evidence="2" id="KW-0496">Mitochondrion</keyword>
<gene>
    <name evidence="2" type="ORF">V8G54_000202</name>
</gene>
<proteinExistence type="predicted"/>
<dbReference type="Proteomes" id="UP001374535">
    <property type="component" value="Mitochondrion MT"/>
</dbReference>
<name>A0AAQ3PG27_VIGMU</name>